<dbReference type="PANTHER" id="PTHR48043:SF159">
    <property type="entry name" value="EG:EG0003.4 PROTEIN-RELATED"/>
    <property type="match status" value="1"/>
</dbReference>
<evidence type="ECO:0000313" key="4">
    <source>
        <dbReference type="EMBL" id="KAJ8954681.1"/>
    </source>
</evidence>
<evidence type="ECO:0008006" key="6">
    <source>
        <dbReference type="Google" id="ProtNLM"/>
    </source>
</evidence>
<comment type="similarity">
    <text evidence="1">Belongs to the UDP-glycosyltransferase family.</text>
</comment>
<comment type="caution">
    <text evidence="4">The sequence shown here is derived from an EMBL/GenBank/DDBJ whole genome shotgun (WGS) entry which is preliminary data.</text>
</comment>
<organism evidence="4 5">
    <name type="scientific">Aromia moschata</name>
    <dbReference type="NCBI Taxonomy" id="1265417"/>
    <lineage>
        <taxon>Eukaryota</taxon>
        <taxon>Metazoa</taxon>
        <taxon>Ecdysozoa</taxon>
        <taxon>Arthropoda</taxon>
        <taxon>Hexapoda</taxon>
        <taxon>Insecta</taxon>
        <taxon>Pterygota</taxon>
        <taxon>Neoptera</taxon>
        <taxon>Endopterygota</taxon>
        <taxon>Coleoptera</taxon>
        <taxon>Polyphaga</taxon>
        <taxon>Cucujiformia</taxon>
        <taxon>Chrysomeloidea</taxon>
        <taxon>Cerambycidae</taxon>
        <taxon>Cerambycinae</taxon>
        <taxon>Callichromatini</taxon>
        <taxon>Aromia</taxon>
    </lineage>
</organism>
<keyword evidence="2" id="KW-0328">Glycosyltransferase</keyword>
<dbReference type="EMBL" id="JAPWTK010000045">
    <property type="protein sequence ID" value="KAJ8954681.1"/>
    <property type="molecule type" value="Genomic_DNA"/>
</dbReference>
<reference evidence="4" key="1">
    <citation type="journal article" date="2023" name="Insect Mol. Biol.">
        <title>Genome sequencing provides insights into the evolution of gene families encoding plant cell wall-degrading enzymes in longhorned beetles.</title>
        <authorList>
            <person name="Shin N.R."/>
            <person name="Okamura Y."/>
            <person name="Kirsch R."/>
            <person name="Pauchet Y."/>
        </authorList>
    </citation>
    <scope>NUCLEOTIDE SEQUENCE</scope>
    <source>
        <strain evidence="4">AMC_N1</strain>
    </source>
</reference>
<accession>A0AAV8YSM7</accession>
<dbReference type="PANTHER" id="PTHR48043">
    <property type="entry name" value="EG:EG0003.4 PROTEIN-RELATED"/>
    <property type="match status" value="1"/>
</dbReference>
<protein>
    <recommendedName>
        <fullName evidence="6">Glucuronosyltransferase</fullName>
    </recommendedName>
</protein>
<name>A0AAV8YSM7_9CUCU</name>
<evidence type="ECO:0000313" key="5">
    <source>
        <dbReference type="Proteomes" id="UP001162162"/>
    </source>
</evidence>
<dbReference type="CDD" id="cd03784">
    <property type="entry name" value="GT1_Gtf-like"/>
    <property type="match status" value="1"/>
</dbReference>
<dbReference type="Pfam" id="PF00201">
    <property type="entry name" value="UDPGT"/>
    <property type="match status" value="1"/>
</dbReference>
<dbReference type="Gene3D" id="3.40.50.2000">
    <property type="entry name" value="Glycogen Phosphorylase B"/>
    <property type="match status" value="1"/>
</dbReference>
<proteinExistence type="inferred from homology"/>
<keyword evidence="5" id="KW-1185">Reference proteome</keyword>
<evidence type="ECO:0000256" key="3">
    <source>
        <dbReference type="ARBA" id="ARBA00022679"/>
    </source>
</evidence>
<dbReference type="AlphaFoldDB" id="A0AAV8YSM7"/>
<dbReference type="InterPro" id="IPR002213">
    <property type="entry name" value="UDP_glucos_trans"/>
</dbReference>
<evidence type="ECO:0000256" key="1">
    <source>
        <dbReference type="ARBA" id="ARBA00009995"/>
    </source>
</evidence>
<dbReference type="InterPro" id="IPR050271">
    <property type="entry name" value="UDP-glycosyltransferase"/>
</dbReference>
<dbReference type="GO" id="GO:0008194">
    <property type="term" value="F:UDP-glycosyltransferase activity"/>
    <property type="evidence" value="ECO:0007669"/>
    <property type="project" value="InterPro"/>
</dbReference>
<dbReference type="SUPFAM" id="SSF53756">
    <property type="entry name" value="UDP-Glycosyltransferase/glycogen phosphorylase"/>
    <property type="match status" value="1"/>
</dbReference>
<keyword evidence="3" id="KW-0808">Transferase</keyword>
<dbReference type="Proteomes" id="UP001162162">
    <property type="component" value="Unassembled WGS sequence"/>
</dbReference>
<gene>
    <name evidence="4" type="ORF">NQ318_011373</name>
</gene>
<sequence>MDIPGFARKVLILAHPNIMVFITHGGLGSTMEAIHHGVPIVAIPVMSDQKMNAYSSERAGYGVVLPFTELTEGKLDSFLQEVLTNPKYRELAKHRSLIMKDRQVDPLKNAVYWVEYVIRHNGADT</sequence>
<evidence type="ECO:0000256" key="2">
    <source>
        <dbReference type="ARBA" id="ARBA00022676"/>
    </source>
</evidence>